<dbReference type="Pfam" id="PF00535">
    <property type="entry name" value="Glycos_transf_2"/>
    <property type="match status" value="1"/>
</dbReference>
<proteinExistence type="predicted"/>
<reference evidence="3" key="1">
    <citation type="submission" date="2016-11" db="EMBL/GenBank/DDBJ databases">
        <authorList>
            <person name="Varghese N."/>
            <person name="Submissions S."/>
        </authorList>
    </citation>
    <scope>NUCLEOTIDE SEQUENCE [LARGE SCALE GENOMIC DNA]</scope>
    <source>
        <strain evidence="3">DSM 24579</strain>
    </source>
</reference>
<dbReference type="PANTHER" id="PTHR22916">
    <property type="entry name" value="GLYCOSYLTRANSFERASE"/>
    <property type="match status" value="1"/>
</dbReference>
<accession>A0A1M5JWJ0</accession>
<dbReference type="RefSeq" id="WP_072880871.1">
    <property type="nucleotide sequence ID" value="NZ_FQVT01000012.1"/>
</dbReference>
<dbReference type="Gene3D" id="3.90.550.10">
    <property type="entry name" value="Spore Coat Polysaccharide Biosynthesis Protein SpsA, Chain A"/>
    <property type="match status" value="1"/>
</dbReference>
<dbReference type="InterPro" id="IPR029044">
    <property type="entry name" value="Nucleotide-diphossugar_trans"/>
</dbReference>
<name>A0A1M5JWJ0_SALEC</name>
<dbReference type="PANTHER" id="PTHR22916:SF3">
    <property type="entry name" value="UDP-GLCNAC:BETAGAL BETA-1,3-N-ACETYLGLUCOSAMINYLTRANSFERASE-LIKE PROTEIN 1"/>
    <property type="match status" value="1"/>
</dbReference>
<protein>
    <submittedName>
        <fullName evidence="2">Glycosyltransferase involved in cell wall bisynthesis</fullName>
    </submittedName>
</protein>
<dbReference type="SUPFAM" id="SSF53448">
    <property type="entry name" value="Nucleotide-diphospho-sugar transferases"/>
    <property type="match status" value="1"/>
</dbReference>
<organism evidence="2 3">
    <name type="scientific">Salegentibacter echinorum</name>
    <dbReference type="NCBI Taxonomy" id="1073325"/>
    <lineage>
        <taxon>Bacteria</taxon>
        <taxon>Pseudomonadati</taxon>
        <taxon>Bacteroidota</taxon>
        <taxon>Flavobacteriia</taxon>
        <taxon>Flavobacteriales</taxon>
        <taxon>Flavobacteriaceae</taxon>
        <taxon>Salegentibacter</taxon>
    </lineage>
</organism>
<sequence>MKSNLKISVFMLAYNQEDYIAQAIEGVVNQKTKFNFELLIGEDASTDNTLKICKSYRAKYPEKIRIVENFENLGLGANYLKTSNELKGEYIAICDGDDFWIDDYKLQKQADFLDANRIFDIVFGKCRRLYPDGTISNSDVSGSNVVKNGDFSNLIMQNFIPSVTVLFRNNMINNSLPSWIRNLPYGDWPTYLWTIKEGGKIYFMDEVFAVYRVEIGESFKLNKKLSNSFKVELKILNFLNNDKQYKHWKKFIRKSIRNKNKSLMLAYNREGDYIKAFKIYTQLLRIKSLFPLTKLYFYSILKKIK</sequence>
<evidence type="ECO:0000259" key="1">
    <source>
        <dbReference type="Pfam" id="PF00535"/>
    </source>
</evidence>
<evidence type="ECO:0000313" key="3">
    <source>
        <dbReference type="Proteomes" id="UP000183945"/>
    </source>
</evidence>
<evidence type="ECO:0000313" key="2">
    <source>
        <dbReference type="EMBL" id="SHG44579.1"/>
    </source>
</evidence>
<keyword evidence="2" id="KW-0808">Transferase</keyword>
<dbReference type="AlphaFoldDB" id="A0A1M5JWJ0"/>
<dbReference type="EMBL" id="FQVT01000012">
    <property type="protein sequence ID" value="SHG44579.1"/>
    <property type="molecule type" value="Genomic_DNA"/>
</dbReference>
<dbReference type="STRING" id="1073325.SAMN05444483_11259"/>
<dbReference type="GO" id="GO:0016758">
    <property type="term" value="F:hexosyltransferase activity"/>
    <property type="evidence" value="ECO:0007669"/>
    <property type="project" value="UniProtKB-ARBA"/>
</dbReference>
<gene>
    <name evidence="2" type="ORF">SAMN05444483_11259</name>
</gene>
<dbReference type="OrthoDB" id="199095at2"/>
<keyword evidence="3" id="KW-1185">Reference proteome</keyword>
<feature type="domain" description="Glycosyltransferase 2-like" evidence="1">
    <location>
        <begin position="8"/>
        <end position="123"/>
    </location>
</feature>
<dbReference type="Proteomes" id="UP000183945">
    <property type="component" value="Unassembled WGS sequence"/>
</dbReference>
<dbReference type="InterPro" id="IPR001173">
    <property type="entry name" value="Glyco_trans_2-like"/>
</dbReference>